<accession>A0A3S3P739</accession>
<dbReference type="GO" id="GO:0051170">
    <property type="term" value="P:import into nucleus"/>
    <property type="evidence" value="ECO:0007669"/>
    <property type="project" value="TreeGrafter"/>
</dbReference>
<dbReference type="EMBL" id="NCKU01000945">
    <property type="protein sequence ID" value="RWS13576.1"/>
    <property type="molecule type" value="Genomic_DNA"/>
</dbReference>
<evidence type="ECO:0000313" key="5">
    <source>
        <dbReference type="Proteomes" id="UP000285301"/>
    </source>
</evidence>
<dbReference type="Pfam" id="PF13460">
    <property type="entry name" value="NAD_binding_10"/>
    <property type="match status" value="1"/>
</dbReference>
<gene>
    <name evidence="4" type="ORF">B4U79_11755</name>
</gene>
<evidence type="ECO:0000256" key="2">
    <source>
        <dbReference type="ARBA" id="ARBA00093604"/>
    </source>
</evidence>
<dbReference type="PANTHER" id="PTHR14097:SF7">
    <property type="entry name" value="OXIDOREDUCTASE HTATIP2"/>
    <property type="match status" value="1"/>
</dbReference>
<dbReference type="Gene3D" id="3.40.50.720">
    <property type="entry name" value="NAD(P)-binding Rossmann-like Domain"/>
    <property type="match status" value="1"/>
</dbReference>
<dbReference type="STRING" id="1965070.A0A3S3P739"/>
<evidence type="ECO:0000313" key="4">
    <source>
        <dbReference type="EMBL" id="RWS13576.1"/>
    </source>
</evidence>
<comment type="subunit">
    <text evidence="1">Monomer. Forms homodimers during oxidative stress. Interacts (via N-terminus) with elongation factor EEF1A1 (via middle-region); the interaction is direct and competes with EEF1A1 binding to guanyl-nucleotide exchange factor EEF1B2, thereby inhibiting GDP for GTP exchange and reactivation of EEF1A1. Interacts with nuclear transport receptors XPO4, IPO5/RANBP5, IPO7, IPO9 and KPNB1 as well as GCN1L1/GCN1 and LRPPRC probably through their HEAT repeats. Binds NCOA5/CIA.</text>
</comment>
<organism evidence="4 5">
    <name type="scientific">Dinothrombium tinctorium</name>
    <dbReference type="NCBI Taxonomy" id="1965070"/>
    <lineage>
        <taxon>Eukaryota</taxon>
        <taxon>Metazoa</taxon>
        <taxon>Ecdysozoa</taxon>
        <taxon>Arthropoda</taxon>
        <taxon>Chelicerata</taxon>
        <taxon>Arachnida</taxon>
        <taxon>Acari</taxon>
        <taxon>Acariformes</taxon>
        <taxon>Trombidiformes</taxon>
        <taxon>Prostigmata</taxon>
        <taxon>Anystina</taxon>
        <taxon>Parasitengona</taxon>
        <taxon>Trombidioidea</taxon>
        <taxon>Trombidiidae</taxon>
        <taxon>Dinothrombium</taxon>
    </lineage>
</organism>
<feature type="domain" description="NAD(P)-binding" evidence="3">
    <location>
        <begin position="10"/>
        <end position="165"/>
    </location>
</feature>
<keyword evidence="5" id="KW-1185">Reference proteome</keyword>
<dbReference type="OrthoDB" id="430436at2759"/>
<dbReference type="GO" id="GO:0005737">
    <property type="term" value="C:cytoplasm"/>
    <property type="evidence" value="ECO:0007669"/>
    <property type="project" value="TreeGrafter"/>
</dbReference>
<dbReference type="GO" id="GO:0003824">
    <property type="term" value="F:catalytic activity"/>
    <property type="evidence" value="ECO:0007669"/>
    <property type="project" value="UniProtKB-ARBA"/>
</dbReference>
<dbReference type="Proteomes" id="UP000285301">
    <property type="component" value="Unassembled WGS sequence"/>
</dbReference>
<evidence type="ECO:0000259" key="3">
    <source>
        <dbReference type="Pfam" id="PF13460"/>
    </source>
</evidence>
<comment type="caution">
    <text evidence="4">The sequence shown here is derived from an EMBL/GenBank/DDBJ whole genome shotgun (WGS) entry which is preliminary data.</text>
</comment>
<dbReference type="PANTHER" id="PTHR14097">
    <property type="entry name" value="OXIDOREDUCTASE HTATIP2"/>
    <property type="match status" value="1"/>
</dbReference>
<dbReference type="InterPro" id="IPR036291">
    <property type="entry name" value="NAD(P)-bd_dom_sf"/>
</dbReference>
<proteinExistence type="predicted"/>
<sequence>MANLSALVIGATGATGSSLVNELLKNANFNKVVTITRRTVDYSQPEAESKLKQIVVDFENMNSIKNQIEPCDVAFSCLGTTKSAAGSKDAFRHIEIDYNVNFAQIAKDSGVKNFHLVSSQMANPKSWFFYIQVKGEIEEKIKEIDFNKLNIWRPGMLDRKDKTRFIEKMTNIFLPSISVDTGK</sequence>
<dbReference type="AlphaFoldDB" id="A0A3S3P739"/>
<dbReference type="InterPro" id="IPR016040">
    <property type="entry name" value="NAD(P)-bd_dom"/>
</dbReference>
<evidence type="ECO:0000256" key="1">
    <source>
        <dbReference type="ARBA" id="ARBA00093483"/>
    </source>
</evidence>
<reference evidence="4 5" key="1">
    <citation type="journal article" date="2018" name="Gigascience">
        <title>Genomes of trombidid mites reveal novel predicted allergens and laterally-transferred genes associated with secondary metabolism.</title>
        <authorList>
            <person name="Dong X."/>
            <person name="Chaisiri K."/>
            <person name="Xia D."/>
            <person name="Armstrong S.D."/>
            <person name="Fang Y."/>
            <person name="Donnelly M.J."/>
            <person name="Kadowaki T."/>
            <person name="McGarry J.W."/>
            <person name="Darby A.C."/>
            <person name="Makepeace B.L."/>
        </authorList>
    </citation>
    <scope>NUCLEOTIDE SEQUENCE [LARGE SCALE GENOMIC DNA]</scope>
    <source>
        <strain evidence="4">UoL-WK</strain>
    </source>
</reference>
<dbReference type="SUPFAM" id="SSF51735">
    <property type="entry name" value="NAD(P)-binding Rossmann-fold domains"/>
    <property type="match status" value="1"/>
</dbReference>
<protein>
    <recommendedName>
        <fullName evidence="2">Protein HTATIP2</fullName>
    </recommendedName>
</protein>
<name>A0A3S3P739_9ACAR</name>